<dbReference type="RefSeq" id="WP_132075022.1">
    <property type="nucleotide sequence ID" value="NZ_SLUI01000001.1"/>
</dbReference>
<accession>A0A4R1QCT7</accession>
<protein>
    <submittedName>
        <fullName evidence="1">Uncharacterized protein</fullName>
    </submittedName>
</protein>
<dbReference type="Proteomes" id="UP000295063">
    <property type="component" value="Unassembled WGS sequence"/>
</dbReference>
<name>A0A4R1QCT7_9FIRM</name>
<comment type="caution">
    <text evidence="1">The sequence shown here is derived from an EMBL/GenBank/DDBJ whole genome shotgun (WGS) entry which is preliminary data.</text>
</comment>
<evidence type="ECO:0000313" key="2">
    <source>
        <dbReference type="Proteomes" id="UP000295063"/>
    </source>
</evidence>
<keyword evidence="2" id="KW-1185">Reference proteome</keyword>
<organism evidence="1 2">
    <name type="scientific">Anaerospora hongkongensis</name>
    <dbReference type="NCBI Taxonomy" id="244830"/>
    <lineage>
        <taxon>Bacteria</taxon>
        <taxon>Bacillati</taxon>
        <taxon>Bacillota</taxon>
        <taxon>Negativicutes</taxon>
        <taxon>Selenomonadales</taxon>
        <taxon>Sporomusaceae</taxon>
        <taxon>Anaerospora</taxon>
    </lineage>
</organism>
<dbReference type="OrthoDB" id="1683909at2"/>
<gene>
    <name evidence="1" type="ORF">EV210_101502</name>
</gene>
<proteinExistence type="predicted"/>
<dbReference type="AlphaFoldDB" id="A0A4R1QCT7"/>
<reference evidence="1 2" key="1">
    <citation type="submission" date="2019-03" db="EMBL/GenBank/DDBJ databases">
        <title>Genomic Encyclopedia of Type Strains, Phase IV (KMG-IV): sequencing the most valuable type-strain genomes for metagenomic binning, comparative biology and taxonomic classification.</title>
        <authorList>
            <person name="Goeker M."/>
        </authorList>
    </citation>
    <scope>NUCLEOTIDE SEQUENCE [LARGE SCALE GENOMIC DNA]</scope>
    <source>
        <strain evidence="1 2">DSM 15969</strain>
    </source>
</reference>
<dbReference type="EMBL" id="SLUI01000001">
    <property type="protein sequence ID" value="TCL40301.1"/>
    <property type="molecule type" value="Genomic_DNA"/>
</dbReference>
<evidence type="ECO:0000313" key="1">
    <source>
        <dbReference type="EMBL" id="TCL40301.1"/>
    </source>
</evidence>
<sequence length="90" mass="9952">MGLTSKQLELALTVPAIVGLLPATRQELVLHAGKEAAALIAAGLTIHEQKTAMAVADLFLQFSREDPNHIKWSELMEAAIEREDQERYLK</sequence>